<evidence type="ECO:0000256" key="2">
    <source>
        <dbReference type="ARBA" id="ARBA00022771"/>
    </source>
</evidence>
<feature type="domain" description="RanBP2-type" evidence="5">
    <location>
        <begin position="35"/>
        <end position="64"/>
    </location>
</feature>
<reference evidence="6 7" key="1">
    <citation type="journal article" date="2013" name="Curr. Biol.">
        <title>The Genome of the Foraminiferan Reticulomyxa filosa.</title>
        <authorList>
            <person name="Glockner G."/>
            <person name="Hulsmann N."/>
            <person name="Schleicher M."/>
            <person name="Noegel A.A."/>
            <person name="Eichinger L."/>
            <person name="Gallinger C."/>
            <person name="Pawlowski J."/>
            <person name="Sierra R."/>
            <person name="Euteneuer U."/>
            <person name="Pillet L."/>
            <person name="Moustafa A."/>
            <person name="Platzer M."/>
            <person name="Groth M."/>
            <person name="Szafranski K."/>
            <person name="Schliwa M."/>
        </authorList>
    </citation>
    <scope>NUCLEOTIDE SEQUENCE [LARGE SCALE GENOMIC DNA]</scope>
</reference>
<dbReference type="OMA" id="EDERMEP"/>
<dbReference type="InterPro" id="IPR043129">
    <property type="entry name" value="ATPase_NBD"/>
</dbReference>
<protein>
    <recommendedName>
        <fullName evidence="5">RanBP2-type domain-containing protein</fullName>
    </recommendedName>
</protein>
<dbReference type="Gene3D" id="3.30.420.40">
    <property type="match status" value="1"/>
</dbReference>
<keyword evidence="2 4" id="KW-0863">Zinc-finger</keyword>
<evidence type="ECO:0000256" key="3">
    <source>
        <dbReference type="ARBA" id="ARBA00022833"/>
    </source>
</evidence>
<sequence>MSQDHKEVDQKEHTTGEKYPFDVANKGLASKTTHTKGEWLCTRCEKKNAQEYLKCIHCQTPKPIQRRPVLRFFLFNSLTLELVLTPFFIKKSSSIPWKNTENFDCIIAIDFGTEGTAMGINMKKSKGVHLITDWNSSGVSDSTELNGKTKTALLLDENHNIIAFGNEAWNKYQSPNNEDANKWLLFHRFKMCLYDLASQYETNKQATVKQELQSMNEVNVKSETVFVGALKYCKRKAMQYLEQNNLAVDEAKIQWVITVPAIWSEEAKGLMKQWAQQANLWSPSIPNQLIIALEPECASVCMMLAMRDNQSEIQFQTGDCYMMMDLGAGTADMVCHEITGPFQVREMIASFGGPWGGSYVDRDIEALFKQIFGEERMKKFQVIHPKQYFQLLANIEKSKQRFFSNKKTTGAHRIEIPFEFNEFMQENFDGDLEDVISKLEYLGEKGFVSNTIFFF</sequence>
<evidence type="ECO:0000313" key="6">
    <source>
        <dbReference type="EMBL" id="ETO12041.1"/>
    </source>
</evidence>
<evidence type="ECO:0000256" key="4">
    <source>
        <dbReference type="PROSITE-ProRule" id="PRU00322"/>
    </source>
</evidence>
<dbReference type="SUPFAM" id="SSF53067">
    <property type="entry name" value="Actin-like ATPase domain"/>
    <property type="match status" value="2"/>
</dbReference>
<keyword evidence="3" id="KW-0862">Zinc</keyword>
<evidence type="ECO:0000259" key="5">
    <source>
        <dbReference type="PROSITE" id="PS50199"/>
    </source>
</evidence>
<keyword evidence="1" id="KW-0479">Metal-binding</keyword>
<dbReference type="EMBL" id="ASPP01021794">
    <property type="protein sequence ID" value="ETO12041.1"/>
    <property type="molecule type" value="Genomic_DNA"/>
</dbReference>
<dbReference type="PANTHER" id="PTHR14187:SF5">
    <property type="entry name" value="HEAT SHOCK 70 KDA PROTEIN 12A"/>
    <property type="match status" value="1"/>
</dbReference>
<dbReference type="InterPro" id="IPR001876">
    <property type="entry name" value="Znf_RanBP2"/>
</dbReference>
<dbReference type="PROSITE" id="PS50199">
    <property type="entry name" value="ZF_RANBP2_2"/>
    <property type="match status" value="1"/>
</dbReference>
<name>X6MEE2_RETFI</name>
<dbReference type="OrthoDB" id="2963168at2759"/>
<organism evidence="6 7">
    <name type="scientific">Reticulomyxa filosa</name>
    <dbReference type="NCBI Taxonomy" id="46433"/>
    <lineage>
        <taxon>Eukaryota</taxon>
        <taxon>Sar</taxon>
        <taxon>Rhizaria</taxon>
        <taxon>Retaria</taxon>
        <taxon>Foraminifera</taxon>
        <taxon>Monothalamids</taxon>
        <taxon>Reticulomyxidae</taxon>
        <taxon>Reticulomyxa</taxon>
    </lineage>
</organism>
<gene>
    <name evidence="6" type="ORF">RFI_25337</name>
</gene>
<dbReference type="GO" id="GO:0008270">
    <property type="term" value="F:zinc ion binding"/>
    <property type="evidence" value="ECO:0007669"/>
    <property type="project" value="UniProtKB-KW"/>
</dbReference>
<dbReference type="Pfam" id="PF00641">
    <property type="entry name" value="Zn_ribbon_RanBP"/>
    <property type="match status" value="1"/>
</dbReference>
<keyword evidence="7" id="KW-1185">Reference proteome</keyword>
<dbReference type="SUPFAM" id="SSF90209">
    <property type="entry name" value="Ran binding protein zinc finger-like"/>
    <property type="match status" value="1"/>
</dbReference>
<dbReference type="AlphaFoldDB" id="X6MEE2"/>
<accession>X6MEE2</accession>
<dbReference type="Proteomes" id="UP000023152">
    <property type="component" value="Unassembled WGS sequence"/>
</dbReference>
<dbReference type="InterPro" id="IPR036443">
    <property type="entry name" value="Znf_RanBP2_sf"/>
</dbReference>
<evidence type="ECO:0000313" key="7">
    <source>
        <dbReference type="Proteomes" id="UP000023152"/>
    </source>
</evidence>
<proteinExistence type="predicted"/>
<comment type="caution">
    <text evidence="6">The sequence shown here is derived from an EMBL/GenBank/DDBJ whole genome shotgun (WGS) entry which is preliminary data.</text>
</comment>
<evidence type="ECO:0000256" key="1">
    <source>
        <dbReference type="ARBA" id="ARBA00022723"/>
    </source>
</evidence>
<dbReference type="PROSITE" id="PS01358">
    <property type="entry name" value="ZF_RANBP2_1"/>
    <property type="match status" value="1"/>
</dbReference>
<dbReference type="PANTHER" id="PTHR14187">
    <property type="entry name" value="ALPHA KINASE/ELONGATION FACTOR 2 KINASE"/>
    <property type="match status" value="1"/>
</dbReference>